<dbReference type="OrthoDB" id="6493944at2759"/>
<feature type="non-terminal residue" evidence="8">
    <location>
        <position position="329"/>
    </location>
</feature>
<dbReference type="EMBL" id="WBMZ01019523">
    <property type="protein sequence ID" value="NXY26758.1"/>
    <property type="molecule type" value="Genomic_DNA"/>
</dbReference>
<feature type="transmembrane region" description="Helical" evidence="7">
    <location>
        <begin position="112"/>
        <end position="131"/>
    </location>
</feature>
<dbReference type="Pfam" id="PF00939">
    <property type="entry name" value="Na_sulph_symp"/>
    <property type="match status" value="1"/>
</dbReference>
<dbReference type="PANTHER" id="PTHR10283:SF63">
    <property type="entry name" value="SOLUTE CARRIER FAMILY 13 MEMBER 4"/>
    <property type="match status" value="1"/>
</dbReference>
<keyword evidence="4 7" id="KW-1133">Transmembrane helix</keyword>
<dbReference type="Proteomes" id="UP000658642">
    <property type="component" value="Unassembled WGS sequence"/>
</dbReference>
<organism evidence="8 9">
    <name type="scientific">Atrichornis clamosus</name>
    <dbReference type="NCBI Taxonomy" id="449594"/>
    <lineage>
        <taxon>Eukaryota</taxon>
        <taxon>Metazoa</taxon>
        <taxon>Chordata</taxon>
        <taxon>Craniata</taxon>
        <taxon>Vertebrata</taxon>
        <taxon>Euteleostomi</taxon>
        <taxon>Archelosauria</taxon>
        <taxon>Archosauria</taxon>
        <taxon>Dinosauria</taxon>
        <taxon>Saurischia</taxon>
        <taxon>Theropoda</taxon>
        <taxon>Coelurosauria</taxon>
        <taxon>Aves</taxon>
        <taxon>Neognathae</taxon>
        <taxon>Neoaves</taxon>
        <taxon>Telluraves</taxon>
        <taxon>Australaves</taxon>
        <taxon>Passeriformes</taxon>
        <taxon>Menuridae</taxon>
        <taxon>Atrichornis</taxon>
    </lineage>
</organism>
<name>A0A852PKU2_9PASS</name>
<comment type="caution">
    <text evidence="8">The sequence shown here is derived from an EMBL/GenBank/DDBJ whole genome shotgun (WGS) entry which is preliminary data.</text>
</comment>
<feature type="transmembrane region" description="Helical" evidence="7">
    <location>
        <begin position="12"/>
        <end position="33"/>
    </location>
</feature>
<keyword evidence="6" id="KW-0739">Sodium transport</keyword>
<dbReference type="GO" id="GO:0005886">
    <property type="term" value="C:plasma membrane"/>
    <property type="evidence" value="ECO:0007669"/>
    <property type="project" value="TreeGrafter"/>
</dbReference>
<keyword evidence="6" id="KW-0915">Sodium</keyword>
<evidence type="ECO:0000256" key="4">
    <source>
        <dbReference type="ARBA" id="ARBA00022989"/>
    </source>
</evidence>
<keyword evidence="9" id="KW-1185">Reference proteome</keyword>
<comment type="subcellular location">
    <subcellularLocation>
        <location evidence="1">Membrane</location>
        <topology evidence="1">Multi-pass membrane protein</topology>
    </subcellularLocation>
</comment>
<feature type="transmembrane region" description="Helical" evidence="7">
    <location>
        <begin position="247"/>
        <end position="267"/>
    </location>
</feature>
<feature type="non-terminal residue" evidence="8">
    <location>
        <position position="1"/>
    </location>
</feature>
<evidence type="ECO:0000256" key="7">
    <source>
        <dbReference type="SAM" id="Phobius"/>
    </source>
</evidence>
<dbReference type="InterPro" id="IPR001898">
    <property type="entry name" value="SLC13A/DASS"/>
</dbReference>
<keyword evidence="5 7" id="KW-0472">Membrane</keyword>
<accession>A0A852PKU2</accession>
<dbReference type="AlphaFoldDB" id="A0A852PKU2"/>
<evidence type="ECO:0000256" key="6">
    <source>
        <dbReference type="ARBA" id="ARBA00023201"/>
    </source>
</evidence>
<keyword evidence="6" id="KW-0406">Ion transport</keyword>
<dbReference type="GO" id="GO:0015370">
    <property type="term" value="F:solute:sodium symporter activity"/>
    <property type="evidence" value="ECO:0007669"/>
    <property type="project" value="UniProtKB-ARBA"/>
</dbReference>
<feature type="transmembrane region" description="Helical" evidence="7">
    <location>
        <begin position="71"/>
        <end position="92"/>
    </location>
</feature>
<gene>
    <name evidence="8" type="primary">Slc13a4</name>
    <name evidence="8" type="ORF">ATRCLA_R07239</name>
</gene>
<dbReference type="PANTHER" id="PTHR10283">
    <property type="entry name" value="SOLUTE CARRIER FAMILY 13 MEMBER"/>
    <property type="match status" value="1"/>
</dbReference>
<feature type="transmembrane region" description="Helical" evidence="7">
    <location>
        <begin position="287"/>
        <end position="306"/>
    </location>
</feature>
<evidence type="ECO:0000313" key="9">
    <source>
        <dbReference type="Proteomes" id="UP000658642"/>
    </source>
</evidence>
<sequence>SQYPKAEVVNFGTWFLFSFPISLIMLVLTWFWLHWLFLGCNFKETCSVSKKKKTKREEMSERRIQEEYRKLGNVSYPEMVTGFFFILMTLLWFTREPGFVPGWSSFFEKKGYRTDATVSVFLGFLLFLIPAKKPCFGKRKKGGEKSTDINTLEPIITWKDFQKTMPWEIVVLVGGGYALAAGCKTSGLSTWIGRQMLSLSSLPYWAVTLLACILVSMVTEFVSNPATITIFLPILCSMSETLLINPLYTLIPVTMCISFAVMLPVGNPPNAIVFSYGHCHIKDMVKAGLGVNLIGLAVVMVAINTWGIRLFQLNTFPDWAAVSNITSQT</sequence>
<keyword evidence="6" id="KW-0813">Transport</keyword>
<keyword evidence="3 7" id="KW-0812">Transmembrane</keyword>
<evidence type="ECO:0000256" key="3">
    <source>
        <dbReference type="ARBA" id="ARBA00022692"/>
    </source>
</evidence>
<reference evidence="8" key="1">
    <citation type="submission" date="2020-02" db="EMBL/GenBank/DDBJ databases">
        <title>Bird 10,000 Genomes (B10K) Project - Family phase.</title>
        <authorList>
            <person name="Zhang G."/>
        </authorList>
    </citation>
    <scope>NUCLEOTIDE SEQUENCE</scope>
    <source>
        <strain evidence="8">B10K-DU-029-61</strain>
        <tissue evidence="8">Blood</tissue>
    </source>
</reference>
<evidence type="ECO:0000256" key="2">
    <source>
        <dbReference type="ARBA" id="ARBA00006772"/>
    </source>
</evidence>
<feature type="transmembrane region" description="Helical" evidence="7">
    <location>
        <begin position="204"/>
        <end position="235"/>
    </location>
</feature>
<evidence type="ECO:0000256" key="1">
    <source>
        <dbReference type="ARBA" id="ARBA00004141"/>
    </source>
</evidence>
<evidence type="ECO:0000256" key="5">
    <source>
        <dbReference type="ARBA" id="ARBA00023136"/>
    </source>
</evidence>
<feature type="transmembrane region" description="Helical" evidence="7">
    <location>
        <begin position="169"/>
        <end position="192"/>
    </location>
</feature>
<proteinExistence type="inferred from homology"/>
<protein>
    <submittedName>
        <fullName evidence="8">S13A4 protein</fullName>
    </submittedName>
</protein>
<comment type="similarity">
    <text evidence="2">Belongs to the SLC13A/DASS transporter (TC 2.A.47) family. NADC subfamily.</text>
</comment>
<evidence type="ECO:0000313" key="8">
    <source>
        <dbReference type="EMBL" id="NXY26758.1"/>
    </source>
</evidence>